<keyword evidence="5" id="KW-0175">Coiled coil</keyword>
<dbReference type="Gene3D" id="1.10.150.50">
    <property type="entry name" value="Transcription Factor, Ets-1"/>
    <property type="match status" value="1"/>
</dbReference>
<dbReference type="InterPro" id="IPR011990">
    <property type="entry name" value="TPR-like_helical_dom_sf"/>
</dbReference>
<feature type="domain" description="RING-type" evidence="8">
    <location>
        <begin position="12"/>
        <end position="52"/>
    </location>
</feature>
<dbReference type="InterPro" id="IPR019734">
    <property type="entry name" value="TPR_rpt"/>
</dbReference>
<feature type="domain" description="C3H1-type" evidence="9">
    <location>
        <begin position="933"/>
        <end position="955"/>
    </location>
</feature>
<keyword evidence="3 4" id="KW-0862">Zinc</keyword>
<keyword evidence="13" id="KW-1185">Reference proteome</keyword>
<keyword evidence="2 4" id="KW-0863">Zinc-finger</keyword>
<dbReference type="CDD" id="cd16497">
    <property type="entry name" value="RING-HC_BAR"/>
    <property type="match status" value="1"/>
</dbReference>
<dbReference type="InterPro" id="IPR052792">
    <property type="entry name" value="Thioredoxin_dom-contain_11"/>
</dbReference>
<dbReference type="SMART" id="SM00184">
    <property type="entry name" value="RING"/>
    <property type="match status" value="1"/>
</dbReference>
<proteinExistence type="predicted"/>
<comment type="caution">
    <text evidence="12">The sequence shown here is derived from an EMBL/GenBank/DDBJ whole genome shotgun (WGS) entry which is preliminary data.</text>
</comment>
<dbReference type="SUPFAM" id="SSF57850">
    <property type="entry name" value="RING/U-box"/>
    <property type="match status" value="1"/>
</dbReference>
<dbReference type="Gene3D" id="1.25.40.10">
    <property type="entry name" value="Tetratricopeptide repeat domain"/>
    <property type="match status" value="1"/>
</dbReference>
<dbReference type="InterPro" id="IPR001660">
    <property type="entry name" value="SAM"/>
</dbReference>
<keyword evidence="7" id="KW-0812">Transmembrane</keyword>
<organism evidence="12 13">
    <name type="scientific">Willisornis vidua</name>
    <name type="common">Xingu scale-backed antbird</name>
    <dbReference type="NCBI Taxonomy" id="1566151"/>
    <lineage>
        <taxon>Eukaryota</taxon>
        <taxon>Metazoa</taxon>
        <taxon>Chordata</taxon>
        <taxon>Craniata</taxon>
        <taxon>Vertebrata</taxon>
        <taxon>Euteleostomi</taxon>
        <taxon>Archelosauria</taxon>
        <taxon>Archosauria</taxon>
        <taxon>Dinosauria</taxon>
        <taxon>Saurischia</taxon>
        <taxon>Theropoda</taxon>
        <taxon>Coelurosauria</taxon>
        <taxon>Aves</taxon>
        <taxon>Neognathae</taxon>
        <taxon>Neoaves</taxon>
        <taxon>Telluraves</taxon>
        <taxon>Australaves</taxon>
        <taxon>Passeriformes</taxon>
        <taxon>Thamnophilidae</taxon>
        <taxon>Willisornis</taxon>
    </lineage>
</organism>
<dbReference type="InterPro" id="IPR013083">
    <property type="entry name" value="Znf_RING/FYVE/PHD"/>
</dbReference>
<dbReference type="PROSITE" id="PS50089">
    <property type="entry name" value="ZF_RING_2"/>
    <property type="match status" value="1"/>
</dbReference>
<evidence type="ECO:0000256" key="6">
    <source>
        <dbReference type="SAM" id="MobiDB-lite"/>
    </source>
</evidence>
<name>A0ABQ9D2T7_9PASS</name>
<accession>A0ABQ9D2T7</accession>
<dbReference type="SUPFAM" id="SSF52833">
    <property type="entry name" value="Thioredoxin-like"/>
    <property type="match status" value="2"/>
</dbReference>
<feature type="domain" description="Thioredoxin" evidence="11">
    <location>
        <begin position="1178"/>
        <end position="1296"/>
    </location>
</feature>
<keyword evidence="7" id="KW-1133">Transmembrane helix</keyword>
<dbReference type="InterPro" id="IPR017907">
    <property type="entry name" value="Znf_RING_CS"/>
</dbReference>
<evidence type="ECO:0000259" key="8">
    <source>
        <dbReference type="PROSITE" id="PS50089"/>
    </source>
</evidence>
<dbReference type="Proteomes" id="UP001145742">
    <property type="component" value="Unassembled WGS sequence"/>
</dbReference>
<evidence type="ECO:0000256" key="2">
    <source>
        <dbReference type="ARBA" id="ARBA00022771"/>
    </source>
</evidence>
<dbReference type="PROSITE" id="PS50103">
    <property type="entry name" value="ZF_C3H1"/>
    <property type="match status" value="2"/>
</dbReference>
<dbReference type="PROSITE" id="PS51352">
    <property type="entry name" value="THIOREDOXIN_2"/>
    <property type="match status" value="2"/>
</dbReference>
<dbReference type="CDD" id="cd03006">
    <property type="entry name" value="PDI_a_EFP1_N"/>
    <property type="match status" value="1"/>
</dbReference>
<dbReference type="InterPro" id="IPR013766">
    <property type="entry name" value="Thioredoxin_domain"/>
</dbReference>
<evidence type="ECO:0000259" key="11">
    <source>
        <dbReference type="PROSITE" id="PS51352"/>
    </source>
</evidence>
<evidence type="ECO:0000256" key="4">
    <source>
        <dbReference type="PROSITE-ProRule" id="PRU00723"/>
    </source>
</evidence>
<dbReference type="SUPFAM" id="SSF90229">
    <property type="entry name" value="CCCH zinc finger"/>
    <property type="match status" value="1"/>
</dbReference>
<evidence type="ECO:0000256" key="5">
    <source>
        <dbReference type="SAM" id="Coils"/>
    </source>
</evidence>
<dbReference type="InterPro" id="IPR001841">
    <property type="entry name" value="Znf_RING"/>
</dbReference>
<gene>
    <name evidence="12" type="ORF">WISP_104570</name>
</gene>
<evidence type="ECO:0000313" key="12">
    <source>
        <dbReference type="EMBL" id="KAJ7411084.1"/>
    </source>
</evidence>
<feature type="domain" description="C3H1-type" evidence="9">
    <location>
        <begin position="1068"/>
        <end position="1096"/>
    </location>
</feature>
<dbReference type="Gene3D" id="3.40.30.10">
    <property type="entry name" value="Glutaredoxin"/>
    <property type="match status" value="2"/>
</dbReference>
<dbReference type="Pfam" id="PF00085">
    <property type="entry name" value="Thioredoxin"/>
    <property type="match status" value="2"/>
</dbReference>
<feature type="coiled-coil region" evidence="5">
    <location>
        <begin position="1804"/>
        <end position="1894"/>
    </location>
</feature>
<dbReference type="Pfam" id="PF00097">
    <property type="entry name" value="zf-C3HC4"/>
    <property type="match status" value="1"/>
</dbReference>
<dbReference type="EMBL" id="WHWB01034363">
    <property type="protein sequence ID" value="KAJ7411084.1"/>
    <property type="molecule type" value="Genomic_DNA"/>
</dbReference>
<feature type="zinc finger region" description="C3H1-type" evidence="4">
    <location>
        <begin position="1068"/>
        <end position="1096"/>
    </location>
</feature>
<dbReference type="CDD" id="cd02995">
    <property type="entry name" value="PDI_a_PDI_a'_C"/>
    <property type="match status" value="1"/>
</dbReference>
<feature type="transmembrane region" description="Helical" evidence="7">
    <location>
        <begin position="120"/>
        <end position="140"/>
    </location>
</feature>
<dbReference type="SUPFAM" id="SSF48452">
    <property type="entry name" value="TPR-like"/>
    <property type="match status" value="1"/>
</dbReference>
<feature type="region of interest" description="Disordered" evidence="6">
    <location>
        <begin position="1908"/>
        <end position="1963"/>
    </location>
</feature>
<reference evidence="12" key="1">
    <citation type="submission" date="2019-10" db="EMBL/GenBank/DDBJ databases">
        <authorList>
            <person name="Soares A.E.R."/>
            <person name="Aleixo A."/>
            <person name="Schneider P."/>
            <person name="Miyaki C.Y."/>
            <person name="Schneider M.P."/>
            <person name="Mello C."/>
            <person name="Vasconcelos A.T.R."/>
        </authorList>
    </citation>
    <scope>NUCLEOTIDE SEQUENCE</scope>
    <source>
        <tissue evidence="12">Muscle</tissue>
    </source>
</reference>
<dbReference type="SMART" id="SM00028">
    <property type="entry name" value="TPR"/>
    <property type="match status" value="2"/>
</dbReference>
<feature type="domain" description="SAM" evidence="10">
    <location>
        <begin position="158"/>
        <end position="225"/>
    </location>
</feature>
<dbReference type="Pfam" id="PF00536">
    <property type="entry name" value="SAM_1"/>
    <property type="match status" value="1"/>
</dbReference>
<sequence length="1963" mass="224957">MGRQISVSEFLCHCCYDILVNPTTLNCGHSFCRHCLALWWVSSKKNKCPECRSKWEGFPKVNILLRDVIEKLFSDAIEQRKEDIQHNSDVAHSLAIFQKYGNDQFPAAPNTGRINRGRGFFSGVLTALTCVAVVLLGYHWSSREFEEDHLVHKPVAKWSAEEVTLWLEQLGPWASHYREGFLLEKVNGRLLLTLTEEDFTKEPFSIENSNHRRAIMAELEYVKALGVKPPQNLWEYKAVNPGKSLFLLYALKSSPRLSMLYLYLFDYAEAFLPFIHTICPMQEDKYEDIVTKLLDLKDPSWKQWREFIVKYLFLPYQLIAEFAWDWLDVHYWTSRFIIVNAMLLSVLELLSFWRLWSRRKLNEHPIALVCMTAFFSGPFSSCCFLSCEEFYGNWTLQDKPPELHVHERKVLALVTQSTDQCQCLQTMEWHIRKVDVQDNMSNVSEERSTRQQDIKKGLQFIESTLPYPGTQEQYELFIRDLVRNLFNEGNDVYREGDWRGSLSLYTEAINIADYANSEEIHVADDVLEKLHVNRIACFSNMGLHEKVLEDCEIALRLNENNFRALYRKAKALNELKRYKKAYDAVAKCSLAVPQDESVIKLTQELAQKLGLKIRKAYVRAKPPSSGSVSSDVSAQNSSVEDIELDLSDQKQETVSAASSSNFVSEVSKVSPVPVPSLSTVMPLQMEQVPLPSAVLANGGSVSFSMPEACLDCGDGDIIIGEELDELLDSVPDPDESVMQTPGARGPIPAGGVAPSVPFSASLLGTLPVSAGFVPPPSLSEIFSQPLATSLENFCTPLSTFSISDPKRDVAAEEECRYPGHCTFAYCQEEIDVWTLERKGAFSRDALFGGSAKISLTVSRLLQEHHGLFMFLCEKCFDHKPRIISKRNKDNSSSCSHPAMHDFEDNKCLVHSLRETMVKYSKIRPFQARCQLDLCRHEVHYGCLREDKCFYAHSLVELKVWIMQKETGISHDTIVQESKKYWQNMETSAHGSQVLGNQMKYGSLNLKMKFVCGQCWRNGQVNEPDRNKKYCSAKARHPWTKDRRVVLVMSNERKKWMTIRPLPAKKQVPLQFDLCNHIASGKKCQYDGNCSFAHSPEEREMWTYMKENSIQDLEQLYDIWLKSQKPEKGDDTAAQANKENGKQIHMPTDYAEVTPIGSYTKRKQELTCRAKDVTMPAKLPVSFFSPRSSVIDLFRGQLDYAEQLRRDSEIVLFFFYAPWCGQSIAAREEIQLVASRLSDQVLFVAINCWWNQGKCRKQKHFFYFPVIHVYHRSFGPIEYKGPMSAVYIEKFVRRVMTPLLYISSRSKLLDFLSNYEIYPRDTMNFTAENICKWALENREMLIRWLRPHGGKSLLLNNELKKGPALLIFIPYNPLAEIDPLLDEITKVALEYHKCNKSQAAEPEPHHLGDPDGPAFDSCAPAVKLPERGSIRGSPCCNTVLLPHWHSISRTHNVCELCVNQTLGVKPNKVHVPHCNFLEIEAALDSFYLQEHTFFQVLSNTIECSNFLSFYSPFSYYTACCRTVNRHFLSFIGSEKTIFQTPKVAFSSHGKKDNTQFSIPHIEDRNCFIPDLNISSMNITGLSCRTNKTLNLYLLDSNLFWIYAERLGASRSTHLKEFAAIVDMKEEVHYVLDQNQSLVGPTLENFIKNFSVLYSPLKRHLVDDPSVHFPEQHVITEVTTHTFHDTVFVSEKNVLLLYYSQWCGFCASLNHIFIQLARLLPPDNFTVARIDVTRNDLPWEFMTDRLPTILFFPHQRKQQSVKFPEDFSVNLPNLLKFILHHSSLSSSEPCTKECRHKESVLQQGRISHLEREIQKLRSEISALHQAHGQLEAQLSEARREEQRLQQQKHTLEKQHKTLQLHSEQLQATYDQKNQELLEMAEKLQELADASENLLKENALLRILVASKEAKLQSRDGIQEPPESEQTLPEDNDNVSPSTATATAEEERIDNIGTIETEHSSGNRTE</sequence>
<dbReference type="PROSITE" id="PS00518">
    <property type="entry name" value="ZF_RING_1"/>
    <property type="match status" value="1"/>
</dbReference>
<feature type="domain" description="Thioredoxin" evidence="11">
    <location>
        <begin position="1658"/>
        <end position="1781"/>
    </location>
</feature>
<dbReference type="SMART" id="SM00454">
    <property type="entry name" value="SAM"/>
    <property type="match status" value="1"/>
</dbReference>
<keyword evidence="7" id="KW-0472">Membrane</keyword>
<dbReference type="CDD" id="cd09513">
    <property type="entry name" value="SAM_BAR"/>
    <property type="match status" value="1"/>
</dbReference>
<feature type="zinc finger region" description="C3H1-type" evidence="4">
    <location>
        <begin position="933"/>
        <end position="955"/>
    </location>
</feature>
<dbReference type="SUPFAM" id="SSF47769">
    <property type="entry name" value="SAM/Pointed domain"/>
    <property type="match status" value="1"/>
</dbReference>
<evidence type="ECO:0000259" key="10">
    <source>
        <dbReference type="PROSITE" id="PS50105"/>
    </source>
</evidence>
<dbReference type="InterPro" id="IPR058777">
    <property type="entry name" value="TXNDC11_thioredoxin"/>
</dbReference>
<evidence type="ECO:0000256" key="3">
    <source>
        <dbReference type="ARBA" id="ARBA00022833"/>
    </source>
</evidence>
<dbReference type="Pfam" id="PF26234">
    <property type="entry name" value="TXNDC11_2nd"/>
    <property type="match status" value="1"/>
</dbReference>
<keyword evidence="1 4" id="KW-0479">Metal-binding</keyword>
<dbReference type="PANTHER" id="PTHR46497:SF1">
    <property type="entry name" value="THIOREDOXIN DOMAIN-CONTAINING PROTEIN 11"/>
    <property type="match status" value="1"/>
</dbReference>
<evidence type="ECO:0000313" key="13">
    <source>
        <dbReference type="Proteomes" id="UP001145742"/>
    </source>
</evidence>
<dbReference type="PANTHER" id="PTHR46497">
    <property type="entry name" value="THIOREDOXIN DOMAIN-CONTAINING PROTEIN 11"/>
    <property type="match status" value="1"/>
</dbReference>
<dbReference type="InterPro" id="IPR013761">
    <property type="entry name" value="SAM/pointed_sf"/>
</dbReference>
<feature type="compositionally biased region" description="Basic and acidic residues" evidence="6">
    <location>
        <begin position="1942"/>
        <end position="1963"/>
    </location>
</feature>
<dbReference type="InterPro" id="IPR036249">
    <property type="entry name" value="Thioredoxin-like_sf"/>
</dbReference>
<dbReference type="InterPro" id="IPR036855">
    <property type="entry name" value="Znf_CCCH_sf"/>
</dbReference>
<dbReference type="InterPro" id="IPR018957">
    <property type="entry name" value="Znf_C3HC4_RING-type"/>
</dbReference>
<evidence type="ECO:0000256" key="7">
    <source>
        <dbReference type="SAM" id="Phobius"/>
    </source>
</evidence>
<dbReference type="InterPro" id="IPR000571">
    <property type="entry name" value="Znf_CCCH"/>
</dbReference>
<evidence type="ECO:0000256" key="1">
    <source>
        <dbReference type="ARBA" id="ARBA00022723"/>
    </source>
</evidence>
<evidence type="ECO:0000259" key="9">
    <source>
        <dbReference type="PROSITE" id="PS50103"/>
    </source>
</evidence>
<dbReference type="Gene3D" id="3.30.40.10">
    <property type="entry name" value="Zinc/RING finger domain, C3HC4 (zinc finger)"/>
    <property type="match status" value="1"/>
</dbReference>
<dbReference type="PROSITE" id="PS50105">
    <property type="entry name" value="SAM_DOMAIN"/>
    <property type="match status" value="1"/>
</dbReference>
<protein>
    <submittedName>
        <fullName evidence="12">Uncharacterized protein</fullName>
    </submittedName>
</protein>